<evidence type="ECO:0000259" key="4">
    <source>
        <dbReference type="PROSITE" id="PS50030"/>
    </source>
</evidence>
<evidence type="ECO:0000313" key="6">
    <source>
        <dbReference type="Proteomes" id="UP000187209"/>
    </source>
</evidence>
<evidence type="ECO:0000256" key="3">
    <source>
        <dbReference type="ARBA" id="ARBA00022833"/>
    </source>
</evidence>
<protein>
    <recommendedName>
        <fullName evidence="4">UBA domain-containing protein</fullName>
    </recommendedName>
</protein>
<evidence type="ECO:0000313" key="5">
    <source>
        <dbReference type="EMBL" id="OMJ74838.1"/>
    </source>
</evidence>
<dbReference type="InterPro" id="IPR000433">
    <property type="entry name" value="Znf_ZZ"/>
</dbReference>
<proteinExistence type="predicted"/>
<dbReference type="PROSITE" id="PS50030">
    <property type="entry name" value="UBA"/>
    <property type="match status" value="1"/>
</dbReference>
<dbReference type="SUPFAM" id="SSF46934">
    <property type="entry name" value="UBA-like"/>
    <property type="match status" value="1"/>
</dbReference>
<evidence type="ECO:0000256" key="1">
    <source>
        <dbReference type="ARBA" id="ARBA00022723"/>
    </source>
</evidence>
<dbReference type="EMBL" id="MPUH01000725">
    <property type="protein sequence ID" value="OMJ74838.1"/>
    <property type="molecule type" value="Genomic_DNA"/>
</dbReference>
<dbReference type="AlphaFoldDB" id="A0A1R2BDH7"/>
<organism evidence="5 6">
    <name type="scientific">Stentor coeruleus</name>
    <dbReference type="NCBI Taxonomy" id="5963"/>
    <lineage>
        <taxon>Eukaryota</taxon>
        <taxon>Sar</taxon>
        <taxon>Alveolata</taxon>
        <taxon>Ciliophora</taxon>
        <taxon>Postciliodesmatophora</taxon>
        <taxon>Heterotrichea</taxon>
        <taxon>Heterotrichida</taxon>
        <taxon>Stentoridae</taxon>
        <taxon>Stentor</taxon>
    </lineage>
</organism>
<feature type="domain" description="UBA" evidence="4">
    <location>
        <begin position="148"/>
        <end position="197"/>
    </location>
</feature>
<dbReference type="OrthoDB" id="20473at2759"/>
<sequence>MTQIRIFYNGNYYRLSSEPSSLDHLKRLVQNQLYSNDSIYIINKSKEEILFYAGYPPIDLLEYENLKKSLVLNPNSHFAEVIRIEMQKLKINTSIHEGFQCRECKMKPIIGSRYFCNQCNFSLCEKCEDSSNYHKHDLYKCKNPQVKKLEKKIFEGKMFNTVEQIKKLGFKDNVAIRNALNKAGYDIRIAVEILFGETK</sequence>
<dbReference type="Gene3D" id="3.30.60.90">
    <property type="match status" value="1"/>
</dbReference>
<dbReference type="SUPFAM" id="SSF57850">
    <property type="entry name" value="RING/U-box"/>
    <property type="match status" value="1"/>
</dbReference>
<keyword evidence="1" id="KW-0479">Metal-binding</keyword>
<evidence type="ECO:0000256" key="2">
    <source>
        <dbReference type="ARBA" id="ARBA00022771"/>
    </source>
</evidence>
<keyword evidence="6" id="KW-1185">Reference proteome</keyword>
<dbReference type="GO" id="GO:0008270">
    <property type="term" value="F:zinc ion binding"/>
    <property type="evidence" value="ECO:0007669"/>
    <property type="project" value="UniProtKB-KW"/>
</dbReference>
<reference evidence="5 6" key="1">
    <citation type="submission" date="2016-11" db="EMBL/GenBank/DDBJ databases">
        <title>The macronuclear genome of Stentor coeruleus: a giant cell with tiny introns.</title>
        <authorList>
            <person name="Slabodnick M."/>
            <person name="Ruby J.G."/>
            <person name="Reiff S.B."/>
            <person name="Swart E.C."/>
            <person name="Gosai S."/>
            <person name="Prabakaran S."/>
            <person name="Witkowska E."/>
            <person name="Larue G.E."/>
            <person name="Fisher S."/>
            <person name="Freeman R.M."/>
            <person name="Gunawardena J."/>
            <person name="Chu W."/>
            <person name="Stover N.A."/>
            <person name="Gregory B.D."/>
            <person name="Nowacki M."/>
            <person name="Derisi J."/>
            <person name="Roy S.W."/>
            <person name="Marshall W.F."/>
            <person name="Sood P."/>
        </authorList>
    </citation>
    <scope>NUCLEOTIDE SEQUENCE [LARGE SCALE GENOMIC DNA]</scope>
    <source>
        <strain evidence="5">WM001</strain>
    </source>
</reference>
<dbReference type="PANTHER" id="PTHR20930">
    <property type="entry name" value="OVARIAN CARCINOMA ANTIGEN CA125-RELATED"/>
    <property type="match status" value="1"/>
</dbReference>
<comment type="caution">
    <text evidence="5">The sequence shown here is derived from an EMBL/GenBank/DDBJ whole genome shotgun (WGS) entry which is preliminary data.</text>
</comment>
<dbReference type="InterPro" id="IPR043145">
    <property type="entry name" value="Znf_ZZ_sf"/>
</dbReference>
<accession>A0A1R2BDH7</accession>
<dbReference type="Pfam" id="PF00569">
    <property type="entry name" value="ZZ"/>
    <property type="match status" value="1"/>
</dbReference>
<dbReference type="InterPro" id="IPR015940">
    <property type="entry name" value="UBA"/>
</dbReference>
<dbReference type="Gene3D" id="1.10.8.10">
    <property type="entry name" value="DNA helicase RuvA subunit, C-terminal domain"/>
    <property type="match status" value="1"/>
</dbReference>
<dbReference type="SMART" id="SM00291">
    <property type="entry name" value="ZnF_ZZ"/>
    <property type="match status" value="1"/>
</dbReference>
<name>A0A1R2BDH7_9CILI</name>
<keyword evidence="2" id="KW-0863">Zinc-finger</keyword>
<dbReference type="PANTHER" id="PTHR20930:SF0">
    <property type="entry name" value="PROTEIN ILRUN"/>
    <property type="match status" value="1"/>
</dbReference>
<keyword evidence="3" id="KW-0862">Zinc</keyword>
<dbReference type="InterPro" id="IPR009060">
    <property type="entry name" value="UBA-like_sf"/>
</dbReference>
<gene>
    <name evidence="5" type="ORF">SteCoe_26141</name>
</gene>
<dbReference type="Proteomes" id="UP000187209">
    <property type="component" value="Unassembled WGS sequence"/>
</dbReference>